<dbReference type="PANTHER" id="PTHR32338:SF10">
    <property type="entry name" value="N-ACETYL-GAMMA-GLUTAMYL-PHOSPHATE REDUCTASE, CHLOROPLASTIC-RELATED"/>
    <property type="match status" value="1"/>
</dbReference>
<dbReference type="PROSITE" id="PS01224">
    <property type="entry name" value="ARGC"/>
    <property type="match status" value="1"/>
</dbReference>
<evidence type="ECO:0000259" key="7">
    <source>
        <dbReference type="SMART" id="SM00859"/>
    </source>
</evidence>
<feature type="domain" description="Semialdehyde dehydrogenase NAD-binding" evidence="7">
    <location>
        <begin position="3"/>
        <end position="140"/>
    </location>
</feature>
<protein>
    <recommendedName>
        <fullName evidence="5">N-acetyl-gamma-glutamyl-phosphate reductase</fullName>
        <shortName evidence="5">AGPR</shortName>
        <ecNumber evidence="5">1.2.1.38</ecNumber>
    </recommendedName>
    <alternativeName>
        <fullName evidence="5">N-acetyl-glutamate semialdehyde dehydrogenase</fullName>
        <shortName evidence="5">NAGSA dehydrogenase</shortName>
    </alternativeName>
</protein>
<dbReference type="InterPro" id="IPR050085">
    <property type="entry name" value="AGPR"/>
</dbReference>
<feature type="active site" evidence="5 6">
    <location>
        <position position="148"/>
    </location>
</feature>
<accession>A0ABS2FDQ0</accession>
<dbReference type="EC" id="1.2.1.38" evidence="5"/>
<comment type="subcellular location">
    <subcellularLocation>
        <location evidence="5">Cytoplasm</location>
    </subcellularLocation>
</comment>
<proteinExistence type="inferred from homology"/>
<evidence type="ECO:0000313" key="9">
    <source>
        <dbReference type="Proteomes" id="UP000767334"/>
    </source>
</evidence>
<dbReference type="CDD" id="cd23934">
    <property type="entry name" value="AGPR_1_C"/>
    <property type="match status" value="1"/>
</dbReference>
<evidence type="ECO:0000256" key="5">
    <source>
        <dbReference type="HAMAP-Rule" id="MF_00150"/>
    </source>
</evidence>
<keyword evidence="2 5" id="KW-0028">Amino-acid biosynthesis</keyword>
<keyword evidence="9" id="KW-1185">Reference proteome</keyword>
<organism evidence="8 9">
    <name type="scientific">Clostridium saudiense</name>
    <dbReference type="NCBI Taxonomy" id="1414720"/>
    <lineage>
        <taxon>Bacteria</taxon>
        <taxon>Bacillati</taxon>
        <taxon>Bacillota</taxon>
        <taxon>Clostridia</taxon>
        <taxon>Eubacteriales</taxon>
        <taxon>Clostridiaceae</taxon>
        <taxon>Clostridium</taxon>
    </lineage>
</organism>
<comment type="similarity">
    <text evidence="5">Belongs to the NAGSA dehydrogenase family. Type 1 subfamily.</text>
</comment>
<dbReference type="InterPro" id="IPR023013">
    <property type="entry name" value="AGPR_AS"/>
</dbReference>
<dbReference type="Pfam" id="PF22698">
    <property type="entry name" value="Semialdhyde_dhC_1"/>
    <property type="match status" value="1"/>
</dbReference>
<dbReference type="Gene3D" id="3.30.360.10">
    <property type="entry name" value="Dihydrodipicolinate Reductase, domain 2"/>
    <property type="match status" value="1"/>
</dbReference>
<keyword evidence="5" id="KW-0963">Cytoplasm</keyword>
<sequence>MFKVGIIGATGYVGVELLRLLLNHDKVTVTAISSSTFKDEEISSVYKSFFNKTTLVCKDKSDVIDKCDVIFTALPHGLSEEIAAEAISKNKKVIDLGADFRLECEDSYEEWYGKKFTCKDIHKNSIYGLPEFNGSKVKEFNIVANPGCYPTSISLGLMPLLKNNLINTKNIICDSKSGITGAGRGLSLKTHFAEANENFAAYGIGSHRHTPEIEQTLSYMANENVEVTFTPHLLPVNRGILSTIYCQPKDKLTLEEIHEIYKKQYENEEFVHVLPLGQTAEIKHVKYTNNCHISIHQNYRKNKIIIISVIDNMVKGAAGQAIQNMNLLLDLPQNTGLKLIAPSF</sequence>
<evidence type="ECO:0000256" key="2">
    <source>
        <dbReference type="ARBA" id="ARBA00022605"/>
    </source>
</evidence>
<dbReference type="InterPro" id="IPR000706">
    <property type="entry name" value="AGPR_type-1"/>
</dbReference>
<dbReference type="HAMAP" id="MF_00150">
    <property type="entry name" value="ArgC_type1"/>
    <property type="match status" value="1"/>
</dbReference>
<comment type="pathway">
    <text evidence="5">Amino-acid biosynthesis; L-arginine biosynthesis; N(2)-acetyl-L-ornithine from L-glutamate: step 3/4.</text>
</comment>
<dbReference type="SUPFAM" id="SSF55347">
    <property type="entry name" value="Glyceraldehyde-3-phosphate dehydrogenase-like, C-terminal domain"/>
    <property type="match status" value="1"/>
</dbReference>
<evidence type="ECO:0000256" key="3">
    <source>
        <dbReference type="ARBA" id="ARBA00022857"/>
    </source>
</evidence>
<dbReference type="SMART" id="SM00859">
    <property type="entry name" value="Semialdhyde_dh"/>
    <property type="match status" value="1"/>
</dbReference>
<keyword evidence="3 5" id="KW-0521">NADP</keyword>
<evidence type="ECO:0000256" key="6">
    <source>
        <dbReference type="PROSITE-ProRule" id="PRU10010"/>
    </source>
</evidence>
<comment type="caution">
    <text evidence="8">The sequence shown here is derived from an EMBL/GenBank/DDBJ whole genome shotgun (WGS) entry which is preliminary data.</text>
</comment>
<dbReference type="NCBIfam" id="TIGR01850">
    <property type="entry name" value="argC"/>
    <property type="match status" value="1"/>
</dbReference>
<dbReference type="GO" id="GO:0003942">
    <property type="term" value="F:N-acetyl-gamma-glutamyl-phosphate reductase activity"/>
    <property type="evidence" value="ECO:0007669"/>
    <property type="project" value="UniProtKB-EC"/>
</dbReference>
<keyword evidence="1 5" id="KW-0055">Arginine biosynthesis</keyword>
<reference evidence="8 9" key="1">
    <citation type="journal article" date="2021" name="Sci. Rep.">
        <title>The distribution of antibiotic resistance genes in chicken gut microbiota commensals.</title>
        <authorList>
            <person name="Juricova H."/>
            <person name="Matiasovicova J."/>
            <person name="Kubasova T."/>
            <person name="Cejkova D."/>
            <person name="Rychlik I."/>
        </authorList>
    </citation>
    <scope>NUCLEOTIDE SEQUENCE [LARGE SCALE GENOMIC DNA]</scope>
    <source>
        <strain evidence="8 9">An435</strain>
    </source>
</reference>
<dbReference type="Gene3D" id="3.40.50.720">
    <property type="entry name" value="NAD(P)-binding Rossmann-like Domain"/>
    <property type="match status" value="1"/>
</dbReference>
<dbReference type="RefSeq" id="WP_148321239.1">
    <property type="nucleotide sequence ID" value="NZ_JACJLL010000012.1"/>
</dbReference>
<dbReference type="Pfam" id="PF01118">
    <property type="entry name" value="Semialdhyde_dh"/>
    <property type="match status" value="1"/>
</dbReference>
<dbReference type="InterPro" id="IPR036291">
    <property type="entry name" value="NAD(P)-bd_dom_sf"/>
</dbReference>
<dbReference type="PANTHER" id="PTHR32338">
    <property type="entry name" value="N-ACETYL-GAMMA-GLUTAMYL-PHOSPHATE REDUCTASE, CHLOROPLASTIC-RELATED-RELATED"/>
    <property type="match status" value="1"/>
</dbReference>
<evidence type="ECO:0000313" key="8">
    <source>
        <dbReference type="EMBL" id="MBM6818394.1"/>
    </source>
</evidence>
<gene>
    <name evidence="5" type="primary">argC</name>
    <name evidence="8" type="ORF">H6A19_03390</name>
</gene>
<name>A0ABS2FDQ0_9CLOT</name>
<dbReference type="InterPro" id="IPR000534">
    <property type="entry name" value="Semialdehyde_DH_NAD-bd"/>
</dbReference>
<evidence type="ECO:0000256" key="1">
    <source>
        <dbReference type="ARBA" id="ARBA00022571"/>
    </source>
</evidence>
<keyword evidence="4 5" id="KW-0560">Oxidoreductase</keyword>
<evidence type="ECO:0000256" key="4">
    <source>
        <dbReference type="ARBA" id="ARBA00023002"/>
    </source>
</evidence>
<dbReference type="SUPFAM" id="SSF51735">
    <property type="entry name" value="NAD(P)-binding Rossmann-fold domains"/>
    <property type="match status" value="1"/>
</dbReference>
<dbReference type="Proteomes" id="UP000767334">
    <property type="component" value="Unassembled WGS sequence"/>
</dbReference>
<dbReference type="CDD" id="cd17895">
    <property type="entry name" value="AGPR_1_N"/>
    <property type="match status" value="1"/>
</dbReference>
<comment type="function">
    <text evidence="5">Catalyzes the NADPH-dependent reduction of N-acetyl-5-glutamyl phosphate to yield N-acetyl-L-glutamate 5-semialdehyde.</text>
</comment>
<comment type="catalytic activity">
    <reaction evidence="5">
        <text>N-acetyl-L-glutamate 5-semialdehyde + phosphate + NADP(+) = N-acetyl-L-glutamyl 5-phosphate + NADPH + H(+)</text>
        <dbReference type="Rhea" id="RHEA:21588"/>
        <dbReference type="ChEBI" id="CHEBI:15378"/>
        <dbReference type="ChEBI" id="CHEBI:29123"/>
        <dbReference type="ChEBI" id="CHEBI:43474"/>
        <dbReference type="ChEBI" id="CHEBI:57783"/>
        <dbReference type="ChEBI" id="CHEBI:57936"/>
        <dbReference type="ChEBI" id="CHEBI:58349"/>
        <dbReference type="EC" id="1.2.1.38"/>
    </reaction>
</comment>
<dbReference type="EMBL" id="JACJLL010000012">
    <property type="protein sequence ID" value="MBM6818394.1"/>
    <property type="molecule type" value="Genomic_DNA"/>
</dbReference>
<dbReference type="InterPro" id="IPR058924">
    <property type="entry name" value="AGPR_dimerisation_dom"/>
</dbReference>